<accession>A0A916N1Y9</accession>
<evidence type="ECO:0000313" key="3">
    <source>
        <dbReference type="Proteomes" id="UP000672934"/>
    </source>
</evidence>
<proteinExistence type="predicted"/>
<keyword evidence="3" id="KW-1185">Reference proteome</keyword>
<dbReference type="AlphaFoldDB" id="A0A916N1Y9"/>
<gene>
    <name evidence="2" type="ORF">LMG31506_00785</name>
</gene>
<dbReference type="EMBL" id="CAJPUY010000002">
    <property type="protein sequence ID" value="CAG2130286.1"/>
    <property type="molecule type" value="Genomic_DNA"/>
</dbReference>
<comment type="caution">
    <text evidence="2">The sequence shown here is derived from an EMBL/GenBank/DDBJ whole genome shotgun (WGS) entry which is preliminary data.</text>
</comment>
<evidence type="ECO:0000313" key="2">
    <source>
        <dbReference type="EMBL" id="CAG2130286.1"/>
    </source>
</evidence>
<evidence type="ECO:0008006" key="4">
    <source>
        <dbReference type="Google" id="ProtNLM"/>
    </source>
</evidence>
<name>A0A916N1Y9_9BURK</name>
<dbReference type="RefSeq" id="WP_211945794.1">
    <property type="nucleotide sequence ID" value="NZ_CAJPUY010000002.1"/>
</dbReference>
<organism evidence="2 3">
    <name type="scientific">Cupriavidus yeoncheonensis</name>
    <dbReference type="NCBI Taxonomy" id="1462994"/>
    <lineage>
        <taxon>Bacteria</taxon>
        <taxon>Pseudomonadati</taxon>
        <taxon>Pseudomonadota</taxon>
        <taxon>Betaproteobacteria</taxon>
        <taxon>Burkholderiales</taxon>
        <taxon>Burkholderiaceae</taxon>
        <taxon>Cupriavidus</taxon>
    </lineage>
</organism>
<protein>
    <recommendedName>
        <fullName evidence="4">Lipoprotein</fullName>
    </recommendedName>
</protein>
<reference evidence="2" key="1">
    <citation type="submission" date="2021-03" db="EMBL/GenBank/DDBJ databases">
        <authorList>
            <person name="Peeters C."/>
        </authorList>
    </citation>
    <scope>NUCLEOTIDE SEQUENCE</scope>
    <source>
        <strain evidence="2">LMG 31506</strain>
    </source>
</reference>
<evidence type="ECO:0000256" key="1">
    <source>
        <dbReference type="SAM" id="SignalP"/>
    </source>
</evidence>
<keyword evidence="1" id="KW-0732">Signal</keyword>
<sequence length="148" mass="15534">MKTILHAPKLSILLLAALLGACGSQPPAPDAGEAANATNAASAGTNADNGWQALRARYMDCVQHQADAGVSGKAQTKDVVSSALAACNGELKAMHDAFGTYLGGQMVSSHGKSGARQAADRVTTDTREKARAYLTRYVDRERYIARTQ</sequence>
<dbReference type="PROSITE" id="PS51257">
    <property type="entry name" value="PROKAR_LIPOPROTEIN"/>
    <property type="match status" value="1"/>
</dbReference>
<feature type="signal peptide" evidence="1">
    <location>
        <begin position="1"/>
        <end position="28"/>
    </location>
</feature>
<dbReference type="Proteomes" id="UP000672934">
    <property type="component" value="Unassembled WGS sequence"/>
</dbReference>
<feature type="chain" id="PRO_5037387074" description="Lipoprotein" evidence="1">
    <location>
        <begin position="29"/>
        <end position="148"/>
    </location>
</feature>